<comment type="caution">
    <text evidence="2">The sequence shown here is derived from an EMBL/GenBank/DDBJ whole genome shotgun (WGS) entry which is preliminary data.</text>
</comment>
<evidence type="ECO:0000256" key="1">
    <source>
        <dbReference type="SAM" id="MobiDB-lite"/>
    </source>
</evidence>
<evidence type="ECO:0000313" key="3">
    <source>
        <dbReference type="Proteomes" id="UP001190700"/>
    </source>
</evidence>
<evidence type="ECO:0000313" key="2">
    <source>
        <dbReference type="EMBL" id="KAK3279357.1"/>
    </source>
</evidence>
<proteinExistence type="predicted"/>
<accession>A0AAE0GJY7</accession>
<reference evidence="2 3" key="1">
    <citation type="journal article" date="2015" name="Genome Biol. Evol.">
        <title>Comparative Genomics of a Bacterivorous Green Alga Reveals Evolutionary Causalities and Consequences of Phago-Mixotrophic Mode of Nutrition.</title>
        <authorList>
            <person name="Burns J.A."/>
            <person name="Paasch A."/>
            <person name="Narechania A."/>
            <person name="Kim E."/>
        </authorList>
    </citation>
    <scope>NUCLEOTIDE SEQUENCE [LARGE SCALE GENOMIC DNA]</scope>
    <source>
        <strain evidence="2 3">PLY_AMNH</strain>
    </source>
</reference>
<sequence>MGKVRLDVTVESHHVDWLDAAVTRFSLPDRSKALRCLLAFSEREGDESIIFGKKRCKANSNTAKVPGHFEVEDTQLAWLKTALSTHSLADIDKTVRVVLEYGVVEAESETVFGVIQKRCLCPQDPESTAEVLDSTNDLSEGQTSAVSSLGTREEPLRNYATSSGKQATTLDLWELLRQCFT</sequence>
<dbReference type="AlphaFoldDB" id="A0AAE0GJY7"/>
<dbReference type="Proteomes" id="UP001190700">
    <property type="component" value="Unassembled WGS sequence"/>
</dbReference>
<feature type="region of interest" description="Disordered" evidence="1">
    <location>
        <begin position="130"/>
        <end position="160"/>
    </location>
</feature>
<protein>
    <submittedName>
        <fullName evidence="2">Uncharacterized protein</fullName>
    </submittedName>
</protein>
<dbReference type="EMBL" id="LGRX02004987">
    <property type="protein sequence ID" value="KAK3279357.1"/>
    <property type="molecule type" value="Genomic_DNA"/>
</dbReference>
<feature type="compositionally biased region" description="Polar residues" evidence="1">
    <location>
        <begin position="133"/>
        <end position="150"/>
    </location>
</feature>
<name>A0AAE0GJY7_9CHLO</name>
<keyword evidence="3" id="KW-1185">Reference proteome</keyword>
<organism evidence="2 3">
    <name type="scientific">Cymbomonas tetramitiformis</name>
    <dbReference type="NCBI Taxonomy" id="36881"/>
    <lineage>
        <taxon>Eukaryota</taxon>
        <taxon>Viridiplantae</taxon>
        <taxon>Chlorophyta</taxon>
        <taxon>Pyramimonadophyceae</taxon>
        <taxon>Pyramimonadales</taxon>
        <taxon>Pyramimonadaceae</taxon>
        <taxon>Cymbomonas</taxon>
    </lineage>
</organism>
<gene>
    <name evidence="2" type="ORF">CYMTET_12754</name>
</gene>